<accession>A0AAF1JZU2</accession>
<proteinExistence type="predicted"/>
<name>A0AAF1JZU2_9PROT</name>
<dbReference type="RefSeq" id="WP_211873405.1">
    <property type="nucleotide sequence ID" value="NZ_JAAEDH010000004.1"/>
</dbReference>
<sequence length="103" mass="10689">MGGGAGIPYPGALARTIHEDGDASRDIDTDLDEMEAMIDSTLAYLPGETETEPCKPADLVAMIETLCHAAADSGAAVTYAGPAQARLVCSPGDAEARLREPDR</sequence>
<comment type="caution">
    <text evidence="1">The sequence shown here is derived from an EMBL/GenBank/DDBJ whole genome shotgun (WGS) entry which is preliminary data.</text>
</comment>
<dbReference type="AlphaFoldDB" id="A0AAF1JZU2"/>
<protein>
    <submittedName>
        <fullName evidence="1">Uncharacterized protein</fullName>
    </submittedName>
</protein>
<reference evidence="1" key="1">
    <citation type="submission" date="2020-01" db="EMBL/GenBank/DDBJ databases">
        <authorList>
            <person name="Rat A."/>
        </authorList>
    </citation>
    <scope>NUCLEOTIDE SEQUENCE</scope>
    <source>
        <strain evidence="1">LMG 28251</strain>
    </source>
</reference>
<evidence type="ECO:0000313" key="2">
    <source>
        <dbReference type="Proteomes" id="UP001196068"/>
    </source>
</evidence>
<gene>
    <name evidence="1" type="ORF">GXW79_05790</name>
</gene>
<dbReference type="Proteomes" id="UP001196068">
    <property type="component" value="Unassembled WGS sequence"/>
</dbReference>
<organism evidence="1 2">
    <name type="scientific">Plastoroseomonas arctica</name>
    <dbReference type="NCBI Taxonomy" id="1509237"/>
    <lineage>
        <taxon>Bacteria</taxon>
        <taxon>Pseudomonadati</taxon>
        <taxon>Pseudomonadota</taxon>
        <taxon>Alphaproteobacteria</taxon>
        <taxon>Acetobacterales</taxon>
        <taxon>Acetobacteraceae</taxon>
        <taxon>Plastoroseomonas</taxon>
    </lineage>
</organism>
<reference evidence="1" key="2">
    <citation type="journal article" date="2021" name="Syst. Appl. Microbiol.">
        <title>Roseomonas hellenica sp. nov., isolated from roots of wild-growing Alkanna tinctoria.</title>
        <authorList>
            <person name="Rat A."/>
            <person name="Naranjo H.D."/>
            <person name="Lebbe L."/>
            <person name="Cnockaert M."/>
            <person name="Krigas N."/>
            <person name="Grigoriadou K."/>
            <person name="Maloupa E."/>
            <person name="Willems A."/>
        </authorList>
    </citation>
    <scope>NUCLEOTIDE SEQUENCE</scope>
    <source>
        <strain evidence="1">LMG 28251</strain>
    </source>
</reference>
<evidence type="ECO:0000313" key="1">
    <source>
        <dbReference type="EMBL" id="MBR0654588.1"/>
    </source>
</evidence>
<dbReference type="EMBL" id="JAAEDH010000004">
    <property type="protein sequence ID" value="MBR0654588.1"/>
    <property type="molecule type" value="Genomic_DNA"/>
</dbReference>
<keyword evidence="2" id="KW-1185">Reference proteome</keyword>